<feature type="transmembrane region" description="Helical" evidence="2">
    <location>
        <begin position="405"/>
        <end position="430"/>
    </location>
</feature>
<organism evidence="5 6">
    <name type="scientific">Dyadobacter psychrotolerans</name>
    <dbReference type="NCBI Taxonomy" id="2541721"/>
    <lineage>
        <taxon>Bacteria</taxon>
        <taxon>Pseudomonadati</taxon>
        <taxon>Bacteroidota</taxon>
        <taxon>Cytophagia</taxon>
        <taxon>Cytophagales</taxon>
        <taxon>Spirosomataceae</taxon>
        <taxon>Dyadobacter</taxon>
    </lineage>
</organism>
<dbReference type="GO" id="GO:0009060">
    <property type="term" value="P:aerobic respiration"/>
    <property type="evidence" value="ECO:0007669"/>
    <property type="project" value="InterPro"/>
</dbReference>
<dbReference type="Proteomes" id="UP000294850">
    <property type="component" value="Unassembled WGS sequence"/>
</dbReference>
<dbReference type="OrthoDB" id="9806838at2"/>
<dbReference type="SUPFAM" id="SSF81442">
    <property type="entry name" value="Cytochrome c oxidase subunit I-like"/>
    <property type="match status" value="1"/>
</dbReference>
<feature type="transmembrane region" description="Helical" evidence="2">
    <location>
        <begin position="581"/>
        <end position="603"/>
    </location>
</feature>
<evidence type="ECO:0000256" key="3">
    <source>
        <dbReference type="SAM" id="SignalP"/>
    </source>
</evidence>
<feature type="domain" description="Cytochrome oxidase subunit I profile" evidence="4">
    <location>
        <begin position="255"/>
        <end position="722"/>
    </location>
</feature>
<protein>
    <submittedName>
        <fullName evidence="5">Cytochrome oxidase subunit I</fullName>
    </submittedName>
</protein>
<dbReference type="InterPro" id="IPR036927">
    <property type="entry name" value="Cyt_c_oxase-like_su1_sf"/>
</dbReference>
<keyword evidence="1" id="KW-0679">Respiratory chain</keyword>
<dbReference type="GO" id="GO:0015990">
    <property type="term" value="P:electron transport coupled proton transport"/>
    <property type="evidence" value="ECO:0007669"/>
    <property type="project" value="TreeGrafter"/>
</dbReference>
<dbReference type="PANTHER" id="PTHR10422:SF29">
    <property type="entry name" value="CYTOCHROME C OXIDASE SUBUNIT 1 HOMOLOG, BACTEROID"/>
    <property type="match status" value="1"/>
</dbReference>
<keyword evidence="2" id="KW-1133">Transmembrane helix</keyword>
<evidence type="ECO:0000313" key="5">
    <source>
        <dbReference type="EMBL" id="TDE09213.1"/>
    </source>
</evidence>
<comment type="caution">
    <text evidence="5">The sequence shown here is derived from an EMBL/GenBank/DDBJ whole genome shotgun (WGS) entry which is preliminary data.</text>
</comment>
<dbReference type="GO" id="GO:0016020">
    <property type="term" value="C:membrane"/>
    <property type="evidence" value="ECO:0007669"/>
    <property type="project" value="InterPro"/>
</dbReference>
<evidence type="ECO:0000313" key="6">
    <source>
        <dbReference type="Proteomes" id="UP000294850"/>
    </source>
</evidence>
<dbReference type="InterPro" id="IPR023616">
    <property type="entry name" value="Cyt_c_oxase-like_su1_dom"/>
</dbReference>
<feature type="transmembrane region" description="Helical" evidence="2">
    <location>
        <begin position="442"/>
        <end position="463"/>
    </location>
</feature>
<proteinExistence type="predicted"/>
<keyword evidence="6" id="KW-1185">Reference proteome</keyword>
<dbReference type="PANTHER" id="PTHR10422">
    <property type="entry name" value="CYTOCHROME C OXIDASE SUBUNIT 1"/>
    <property type="match status" value="1"/>
</dbReference>
<keyword evidence="1" id="KW-0249">Electron transport</keyword>
<feature type="transmembrane region" description="Helical" evidence="2">
    <location>
        <begin position="373"/>
        <end position="393"/>
    </location>
</feature>
<keyword evidence="3" id="KW-0732">Signal</keyword>
<dbReference type="InterPro" id="IPR000883">
    <property type="entry name" value="Cyt_C_Oxase_1"/>
</dbReference>
<feature type="transmembrane region" description="Helical" evidence="2">
    <location>
        <begin position="472"/>
        <end position="492"/>
    </location>
</feature>
<dbReference type="GO" id="GO:0022904">
    <property type="term" value="P:respiratory electron transport chain"/>
    <property type="evidence" value="ECO:0007669"/>
    <property type="project" value="TreeGrafter"/>
</dbReference>
<dbReference type="AlphaFoldDB" id="A0A4R5DFN8"/>
<feature type="transmembrane region" description="Helical" evidence="2">
    <location>
        <begin position="504"/>
        <end position="530"/>
    </location>
</feature>
<dbReference type="Gene3D" id="1.20.210.10">
    <property type="entry name" value="Cytochrome c oxidase-like, subunit I domain"/>
    <property type="match status" value="1"/>
</dbReference>
<feature type="transmembrane region" description="Helical" evidence="2">
    <location>
        <begin position="663"/>
        <end position="685"/>
    </location>
</feature>
<feature type="transmembrane region" description="Helical" evidence="2">
    <location>
        <begin position="309"/>
        <end position="330"/>
    </location>
</feature>
<reference evidence="5 6" key="1">
    <citation type="submission" date="2019-03" db="EMBL/GenBank/DDBJ databases">
        <title>Dyadobacter AR-3-6 sp. nov., isolated from arctic soil.</title>
        <authorList>
            <person name="Chaudhary D.K."/>
        </authorList>
    </citation>
    <scope>NUCLEOTIDE SEQUENCE [LARGE SCALE GENOMIC DNA]</scope>
    <source>
        <strain evidence="5 6">AR-3-6</strain>
    </source>
</reference>
<feature type="transmembrane region" description="Helical" evidence="2">
    <location>
        <begin position="615"/>
        <end position="637"/>
    </location>
</feature>
<keyword evidence="2" id="KW-0472">Membrane</keyword>
<accession>A0A4R5DFN8</accession>
<evidence type="ECO:0000256" key="2">
    <source>
        <dbReference type="SAM" id="Phobius"/>
    </source>
</evidence>
<keyword evidence="2" id="KW-0812">Transmembrane</keyword>
<feature type="transmembrane region" description="Helical" evidence="2">
    <location>
        <begin position="142"/>
        <end position="162"/>
    </location>
</feature>
<feature type="signal peptide" evidence="3">
    <location>
        <begin position="1"/>
        <end position="24"/>
    </location>
</feature>
<dbReference type="PROSITE" id="PS50855">
    <property type="entry name" value="COX1"/>
    <property type="match status" value="1"/>
</dbReference>
<gene>
    <name evidence="5" type="ORF">E0F88_31180</name>
</gene>
<feature type="transmembrane region" description="Helical" evidence="2">
    <location>
        <begin position="342"/>
        <end position="361"/>
    </location>
</feature>
<feature type="transmembrane region" description="Helical" evidence="2">
    <location>
        <begin position="542"/>
        <end position="561"/>
    </location>
</feature>
<evidence type="ECO:0000259" key="4">
    <source>
        <dbReference type="PROSITE" id="PS50855"/>
    </source>
</evidence>
<dbReference type="GO" id="GO:0020037">
    <property type="term" value="F:heme binding"/>
    <property type="evidence" value="ECO:0007669"/>
    <property type="project" value="InterPro"/>
</dbReference>
<feature type="transmembrane region" description="Helical" evidence="2">
    <location>
        <begin position="260"/>
        <end position="279"/>
    </location>
</feature>
<sequence length="722" mass="81273">MWFFRKNRWQLVTLLSFLSWQAVAQAPENSVLYKGTDIGVKLLVFVLLGLFLAYIIKIIISLSQVGGTLLKKISFKVDKNQISGLTADQIDIMLKIVTKTPGPAPAVKIILPALIIWLWPHFSNAQTTVQAATRENILTQPGVLITFVLLFIPLLAGFLLLISKISTLLKKYQRSKIQVELQSIADNLGNEMFYEEVSVLSDRKKALLFQLSQNELAGENIASDEKGLLNNIKIQHGTDIFPVKKKPIPRPKIDPKLTQLILAFIASAVLWLVIGTTIGEYVGIKFVAPDADAISWLSFGRLRPVHTNLVFWGWATLGMLGLGYYVVPMVGNGKLYNIKMGWASLHLINLSHVLGTVSLMAGINNGGGEYREYIWPIMLLFAIGLGLSTTNYLKTIAQRKTKEIYISNWYISAAVIFLPIIALVSYLPFWQNGIGEVILQGFYMHQAVGLWFMMFCLGLLYYFLPQQFNKPIYSYSLGVLAFWTQILFYTLIGTHHFVFSALPWWLQTTAIVGSVGMLIPVTSGTINFLMTFKGGWDKVTNSYSLPFFLVGVIYYFTGSYQGTAEAFRSTNLIWHFTDFTIAHSHITMYGIISFIIFAGIYAIVPRLTGKEPPQIMVGAHFWLALIGLQFYTIPLMIGGTLKGLSWGDARPFIESVVLMGPYWLWRAIGGSMMWLSHLVLAYNLYKMVYPSEEFTVKEEVFKILKQKADLNTPLIKTDHEPI</sequence>
<dbReference type="EMBL" id="SMFL01000021">
    <property type="protein sequence ID" value="TDE09213.1"/>
    <property type="molecule type" value="Genomic_DNA"/>
</dbReference>
<dbReference type="Pfam" id="PF00115">
    <property type="entry name" value="COX1"/>
    <property type="match status" value="1"/>
</dbReference>
<keyword evidence="1" id="KW-0813">Transport</keyword>
<feature type="chain" id="PRO_5020940617" evidence="3">
    <location>
        <begin position="25"/>
        <end position="722"/>
    </location>
</feature>
<name>A0A4R5DFN8_9BACT</name>
<feature type="transmembrane region" description="Helical" evidence="2">
    <location>
        <begin position="40"/>
        <end position="62"/>
    </location>
</feature>
<dbReference type="GO" id="GO:0004129">
    <property type="term" value="F:cytochrome-c oxidase activity"/>
    <property type="evidence" value="ECO:0007669"/>
    <property type="project" value="InterPro"/>
</dbReference>
<evidence type="ECO:0000256" key="1">
    <source>
        <dbReference type="ARBA" id="ARBA00022660"/>
    </source>
</evidence>